<comment type="caution">
    <text evidence="3">The sequence shown here is derived from an EMBL/GenBank/DDBJ whole genome shotgun (WGS) entry which is preliminary data.</text>
</comment>
<organism evidence="3 4">
    <name type="scientific">Natronocella acetinitrilica</name>
    <dbReference type="NCBI Taxonomy" id="414046"/>
    <lineage>
        <taxon>Bacteria</taxon>
        <taxon>Pseudomonadati</taxon>
        <taxon>Pseudomonadota</taxon>
        <taxon>Gammaproteobacteria</taxon>
        <taxon>Chromatiales</taxon>
        <taxon>Ectothiorhodospiraceae</taxon>
        <taxon>Natronocella</taxon>
    </lineage>
</organism>
<dbReference type="PANTHER" id="PTHR32309:SF31">
    <property type="entry name" value="CAPSULAR EXOPOLYSACCHARIDE FAMILY"/>
    <property type="match status" value="1"/>
</dbReference>
<keyword evidence="2" id="KW-0472">Membrane</keyword>
<dbReference type="NCBIfam" id="TIGR03007">
    <property type="entry name" value="pepcterm_ChnLen"/>
    <property type="match status" value="1"/>
</dbReference>
<dbReference type="AlphaFoldDB" id="A0AAE3KDQ5"/>
<sequence>MHELYTFILGELRGTWRFRWFALIVAWLVAMAGAFVVLTMPDEYRVSARVNVDTESLLGPLLGGLAVAPDMNQRVSMLTNTILNRENLERIAREADLMVRARTPADEERIIENLGRSIRISGGGRGSTIYRISYASDNPQVAYRVVQTVVELFSEEALGMTRADSASATGFLERQVEEYENRLRSAEQRLAQFKRDNVGLLPEQGGRDFYGRLRATEDEIQRLQNAQRQAERRVGSLREEIAAIESGQRVETSSNPQLIAVQEQLREARSRLDELLLRFTESHPDVRALQAQIERHEERRAELEDAPAITETADLSANPLYQELRIRLNEWSAEIGAIEEQISDQEDRREQLLAQVDEITDVETRLQDLNRNYDTTRERYQALVARLSTAQLSGEVDASGGQLSLRLIDPPVRPLEPDGPPRDFYLLALIPVAFAVGGGFGFFLHQIRPVFQSRTSLAELTGRPVLGSVSLVMTRNQRRRKVVAFLIFALAAMMLAGAIVAASLYAELGAEYIRLIMRRLPI</sequence>
<dbReference type="InterPro" id="IPR050445">
    <property type="entry name" value="Bact_polysacc_biosynth/exp"/>
</dbReference>
<dbReference type="Gene3D" id="1.10.287.1490">
    <property type="match status" value="1"/>
</dbReference>
<dbReference type="PANTHER" id="PTHR32309">
    <property type="entry name" value="TYROSINE-PROTEIN KINASE"/>
    <property type="match status" value="1"/>
</dbReference>
<feature type="transmembrane region" description="Helical" evidence="2">
    <location>
        <begin position="20"/>
        <end position="40"/>
    </location>
</feature>
<dbReference type="Proteomes" id="UP001205843">
    <property type="component" value="Unassembled WGS sequence"/>
</dbReference>
<evidence type="ECO:0000313" key="3">
    <source>
        <dbReference type="EMBL" id="MCP1677136.1"/>
    </source>
</evidence>
<evidence type="ECO:0000256" key="2">
    <source>
        <dbReference type="SAM" id="Phobius"/>
    </source>
</evidence>
<gene>
    <name evidence="3" type="ORF">J2T57_004310</name>
</gene>
<proteinExistence type="predicted"/>
<keyword evidence="1" id="KW-0175">Coiled coil</keyword>
<accession>A0AAE3KDQ5</accession>
<keyword evidence="4" id="KW-1185">Reference proteome</keyword>
<feature type="transmembrane region" description="Helical" evidence="2">
    <location>
        <begin position="482"/>
        <end position="506"/>
    </location>
</feature>
<dbReference type="SUPFAM" id="SSF57997">
    <property type="entry name" value="Tropomyosin"/>
    <property type="match status" value="1"/>
</dbReference>
<evidence type="ECO:0000256" key="1">
    <source>
        <dbReference type="SAM" id="Coils"/>
    </source>
</evidence>
<reference evidence="3" key="1">
    <citation type="submission" date="2022-03" db="EMBL/GenBank/DDBJ databases">
        <title>Genomic Encyclopedia of Type Strains, Phase III (KMG-III): the genomes of soil and plant-associated and newly described type strains.</title>
        <authorList>
            <person name="Whitman W."/>
        </authorList>
    </citation>
    <scope>NUCLEOTIDE SEQUENCE</scope>
    <source>
        <strain evidence="3">ANL 6-2</strain>
    </source>
</reference>
<feature type="transmembrane region" description="Helical" evidence="2">
    <location>
        <begin position="424"/>
        <end position="444"/>
    </location>
</feature>
<evidence type="ECO:0000313" key="4">
    <source>
        <dbReference type="Proteomes" id="UP001205843"/>
    </source>
</evidence>
<keyword evidence="2" id="KW-0812">Transmembrane</keyword>
<keyword evidence="2" id="KW-1133">Transmembrane helix</keyword>
<dbReference type="RefSeq" id="WP_253485273.1">
    <property type="nucleotide sequence ID" value="NZ_JALJXV010000014.1"/>
</dbReference>
<dbReference type="InterPro" id="IPR014345">
    <property type="entry name" value="XrtA_polysacc_chain"/>
</dbReference>
<protein>
    <submittedName>
        <fullName evidence="3">Polysaccharide chain length determinant protein (PEP-CTERM system associated)</fullName>
    </submittedName>
</protein>
<dbReference type="EMBL" id="JALJXV010000014">
    <property type="protein sequence ID" value="MCP1677136.1"/>
    <property type="molecule type" value="Genomic_DNA"/>
</dbReference>
<feature type="coiled-coil region" evidence="1">
    <location>
        <begin position="169"/>
        <end position="386"/>
    </location>
</feature>
<name>A0AAE3KDQ5_9GAMM</name>